<comment type="caution">
    <text evidence="1">The sequence shown here is derived from an EMBL/GenBank/DDBJ whole genome shotgun (WGS) entry which is preliminary data.</text>
</comment>
<name>K8DWP3_9FIRM</name>
<dbReference type="AlphaFoldDB" id="K8DWP3"/>
<dbReference type="eggNOG" id="COG4584">
    <property type="taxonomic scope" value="Bacteria"/>
</dbReference>
<gene>
    <name evidence="1" type="ORF">DESHY_10002</name>
</gene>
<organism evidence="1 2">
    <name type="scientific">Desulforamulus hydrothermalis Lam5 = DSM 18033</name>
    <dbReference type="NCBI Taxonomy" id="1121428"/>
    <lineage>
        <taxon>Bacteria</taxon>
        <taxon>Bacillati</taxon>
        <taxon>Bacillota</taxon>
        <taxon>Clostridia</taxon>
        <taxon>Eubacteriales</taxon>
        <taxon>Peptococcaceae</taxon>
        <taxon>Desulforamulus</taxon>
    </lineage>
</organism>
<evidence type="ECO:0000313" key="2">
    <source>
        <dbReference type="Proteomes" id="UP000009315"/>
    </source>
</evidence>
<reference evidence="1 2" key="1">
    <citation type="journal article" date="2013" name="Genome Announc.">
        <title>Genome Sequence of the Sulfate-Reducing Bacterium Desulfotomaculum hydrothermale Lam5(T).</title>
        <authorList>
            <person name="Amin O."/>
            <person name="Fardeau M.L."/>
            <person name="Valette O."/>
            <person name="Hirschler-Rea A."/>
            <person name="Barbe V."/>
            <person name="Medigue C."/>
            <person name="Vacherie B."/>
            <person name="Ollivier B."/>
            <person name="Bertin P.N."/>
            <person name="Dolla A."/>
        </authorList>
    </citation>
    <scope>NUCLEOTIDE SEQUENCE [LARGE SCALE GENOMIC DNA]</scope>
    <source>
        <strain evidence="2">Lam5 / DSM 18033</strain>
    </source>
</reference>
<dbReference type="EMBL" id="CAOS01000001">
    <property type="protein sequence ID" value="CCO06842.1"/>
    <property type="molecule type" value="Genomic_DNA"/>
</dbReference>
<accession>K8DWP3</accession>
<proteinExistence type="predicted"/>
<dbReference type="STRING" id="1121428.DESHY_10002"/>
<keyword evidence="2" id="KW-1185">Reference proteome</keyword>
<evidence type="ECO:0000313" key="1">
    <source>
        <dbReference type="EMBL" id="CCO06842.1"/>
    </source>
</evidence>
<sequence length="42" mass="4708">MVQKGYNGSLSSVHRFLRAFKEDDKADKLATTRVETDPPSPD</sequence>
<dbReference type="Proteomes" id="UP000009315">
    <property type="component" value="Unassembled WGS sequence"/>
</dbReference>
<protein>
    <submittedName>
        <fullName evidence="1">Uncharacterized protein</fullName>
    </submittedName>
</protein>